<feature type="region of interest" description="Disordered" evidence="1">
    <location>
        <begin position="91"/>
        <end position="117"/>
    </location>
</feature>
<sequence length="117" mass="12579">MRSLMQPPFSYSACTKTRAVRTRIQAFHSGMPSRTGRVRIATTTLPCPTHRIACSRGLSLKMAFCWPKCRHPGGHPGRACKGVVGLTGGLRAARPRPPGVASDVQPRDGQTSGLRAL</sequence>
<protein>
    <submittedName>
        <fullName evidence="2">Uncharacterized protein</fullName>
    </submittedName>
</protein>
<name>A0AAD2H0F9_9AGAR</name>
<proteinExistence type="predicted"/>
<reference evidence="2" key="1">
    <citation type="submission" date="2023-11" db="EMBL/GenBank/DDBJ databases">
        <authorList>
            <person name="De Vega J J."/>
            <person name="De Vega J J."/>
        </authorList>
    </citation>
    <scope>NUCLEOTIDE SEQUENCE</scope>
</reference>
<gene>
    <name evidence="2" type="ORF">MYCIT1_LOCUS7162</name>
</gene>
<evidence type="ECO:0000256" key="1">
    <source>
        <dbReference type="SAM" id="MobiDB-lite"/>
    </source>
</evidence>
<dbReference type="EMBL" id="CAVNYO010000102">
    <property type="protein sequence ID" value="CAK5265850.1"/>
    <property type="molecule type" value="Genomic_DNA"/>
</dbReference>
<organism evidence="2 3">
    <name type="scientific">Mycena citricolor</name>
    <dbReference type="NCBI Taxonomy" id="2018698"/>
    <lineage>
        <taxon>Eukaryota</taxon>
        <taxon>Fungi</taxon>
        <taxon>Dikarya</taxon>
        <taxon>Basidiomycota</taxon>
        <taxon>Agaricomycotina</taxon>
        <taxon>Agaricomycetes</taxon>
        <taxon>Agaricomycetidae</taxon>
        <taxon>Agaricales</taxon>
        <taxon>Marasmiineae</taxon>
        <taxon>Mycenaceae</taxon>
        <taxon>Mycena</taxon>
    </lineage>
</organism>
<evidence type="ECO:0000313" key="3">
    <source>
        <dbReference type="Proteomes" id="UP001295794"/>
    </source>
</evidence>
<evidence type="ECO:0000313" key="2">
    <source>
        <dbReference type="EMBL" id="CAK5265850.1"/>
    </source>
</evidence>
<feature type="compositionally biased region" description="Polar residues" evidence="1">
    <location>
        <begin position="108"/>
        <end position="117"/>
    </location>
</feature>
<comment type="caution">
    <text evidence="2">The sequence shown here is derived from an EMBL/GenBank/DDBJ whole genome shotgun (WGS) entry which is preliminary data.</text>
</comment>
<dbReference type="Proteomes" id="UP001295794">
    <property type="component" value="Unassembled WGS sequence"/>
</dbReference>
<accession>A0AAD2H0F9</accession>
<dbReference type="AlphaFoldDB" id="A0AAD2H0F9"/>
<keyword evidence="3" id="KW-1185">Reference proteome</keyword>